<reference evidence="3" key="1">
    <citation type="submission" date="2018-06" db="EMBL/GenBank/DDBJ databases">
        <authorList>
            <person name="Zhirakovskaya E."/>
        </authorList>
    </citation>
    <scope>NUCLEOTIDE SEQUENCE</scope>
</reference>
<dbReference type="AlphaFoldDB" id="A0A3B0ZQV9"/>
<gene>
    <name evidence="3" type="ORF">MNBD_GAMMA16-1308</name>
</gene>
<dbReference type="PANTHER" id="PTHR47545:SF1">
    <property type="entry name" value="MULTIFUNCTIONAL CCA PROTEIN"/>
    <property type="match status" value="1"/>
</dbReference>
<dbReference type="CDD" id="cd00077">
    <property type="entry name" value="HDc"/>
    <property type="match status" value="1"/>
</dbReference>
<dbReference type="GO" id="GO:0000166">
    <property type="term" value="F:nucleotide binding"/>
    <property type="evidence" value="ECO:0007669"/>
    <property type="project" value="UniProtKB-KW"/>
</dbReference>
<keyword evidence="3" id="KW-0808">Transferase</keyword>
<name>A0A3B0ZQV9_9ZZZZ</name>
<feature type="domain" description="HD" evidence="2">
    <location>
        <begin position="108"/>
        <end position="209"/>
    </location>
</feature>
<dbReference type="InterPro" id="IPR032828">
    <property type="entry name" value="PolyA_RNA-bd"/>
</dbReference>
<dbReference type="EC" id="2.7.7.72" evidence="3"/>
<dbReference type="InterPro" id="IPR050124">
    <property type="entry name" value="tRNA_CCA-adding_enzyme"/>
</dbReference>
<evidence type="ECO:0000256" key="1">
    <source>
        <dbReference type="ARBA" id="ARBA00022741"/>
    </source>
</evidence>
<dbReference type="PANTHER" id="PTHR47545">
    <property type="entry name" value="MULTIFUNCTIONAL CCA PROTEIN"/>
    <property type="match status" value="1"/>
</dbReference>
<dbReference type="PROSITE" id="PS51831">
    <property type="entry name" value="HD"/>
    <property type="match status" value="1"/>
</dbReference>
<sequence length="287" mass="32365">LRHVSPAFSEDPVRVLRIARFAARFAYLGFTVADETMDLMRQMSASGETDALVPERVWTECSRALLERQPSIFFQVLRDCGALRSIFPELNALFGVPQRPESHPEVDSGIHTLMVLEQSARLSDELTVRFSALVHDLGKATTQKSCLPSHKGHEKRSAELVRAFCKRLRIPKDLRNLAVLVALYHGQSHSAQELEPPAILTLLKNLDAFRRPDRFAQFLLACEADSKGREGFEQSLYPQATYLRACFEQARAITSERITDKVLNGKELGEAIDTKRVQAITTFFHKS</sequence>
<keyword evidence="3" id="KW-0548">Nucleotidyltransferase</keyword>
<dbReference type="Gene3D" id="1.10.3090.10">
    <property type="entry name" value="cca-adding enzyme, domain 2"/>
    <property type="match status" value="1"/>
</dbReference>
<dbReference type="InterPro" id="IPR003607">
    <property type="entry name" value="HD/PDEase_dom"/>
</dbReference>
<protein>
    <submittedName>
        <fullName evidence="3">CCA tRNA nucleotidyltransferase</fullName>
        <ecNumber evidence="3">2.7.7.72</ecNumber>
    </submittedName>
</protein>
<keyword evidence="1" id="KW-0547">Nucleotide-binding</keyword>
<feature type="non-terminal residue" evidence="3">
    <location>
        <position position="1"/>
    </location>
</feature>
<evidence type="ECO:0000259" key="2">
    <source>
        <dbReference type="PROSITE" id="PS51831"/>
    </source>
</evidence>
<dbReference type="SUPFAM" id="SSF81891">
    <property type="entry name" value="Poly A polymerase C-terminal region-like"/>
    <property type="match status" value="1"/>
</dbReference>
<dbReference type="Pfam" id="PF01966">
    <property type="entry name" value="HD"/>
    <property type="match status" value="1"/>
</dbReference>
<dbReference type="GO" id="GO:0004810">
    <property type="term" value="F:CCA tRNA nucleotidyltransferase activity"/>
    <property type="evidence" value="ECO:0007669"/>
    <property type="project" value="UniProtKB-EC"/>
</dbReference>
<dbReference type="Pfam" id="PF12627">
    <property type="entry name" value="PolyA_pol_RNAbd"/>
    <property type="match status" value="1"/>
</dbReference>
<evidence type="ECO:0000313" key="3">
    <source>
        <dbReference type="EMBL" id="VAW83804.1"/>
    </source>
</evidence>
<proteinExistence type="predicted"/>
<accession>A0A3B0ZQV9</accession>
<dbReference type="EMBL" id="UOFO01000026">
    <property type="protein sequence ID" value="VAW83804.1"/>
    <property type="molecule type" value="Genomic_DNA"/>
</dbReference>
<dbReference type="InterPro" id="IPR006674">
    <property type="entry name" value="HD_domain"/>
</dbReference>
<organism evidence="3">
    <name type="scientific">hydrothermal vent metagenome</name>
    <dbReference type="NCBI Taxonomy" id="652676"/>
    <lineage>
        <taxon>unclassified sequences</taxon>
        <taxon>metagenomes</taxon>
        <taxon>ecological metagenomes</taxon>
    </lineage>
</organism>